<keyword evidence="1" id="KW-0808">Transferase</keyword>
<gene>
    <name evidence="2" type="ordered locus">MTR_1g037070</name>
</gene>
<dbReference type="EC" id="2.3.2.27" evidence="1"/>
<comment type="function">
    <text evidence="1">Functions as an E3 ubiquitin ligase.</text>
</comment>
<keyword evidence="4" id="KW-1185">Reference proteome</keyword>
<dbReference type="InterPro" id="IPR045185">
    <property type="entry name" value="PUB22/23/24-like"/>
</dbReference>
<organism evidence="2 4">
    <name type="scientific">Medicago truncatula</name>
    <name type="common">Barrel medic</name>
    <name type="synonym">Medicago tribuloides</name>
    <dbReference type="NCBI Taxonomy" id="3880"/>
    <lineage>
        <taxon>Eukaryota</taxon>
        <taxon>Viridiplantae</taxon>
        <taxon>Streptophyta</taxon>
        <taxon>Embryophyta</taxon>
        <taxon>Tracheophyta</taxon>
        <taxon>Spermatophyta</taxon>
        <taxon>Magnoliopsida</taxon>
        <taxon>eudicotyledons</taxon>
        <taxon>Gunneridae</taxon>
        <taxon>Pentapetalae</taxon>
        <taxon>rosids</taxon>
        <taxon>fabids</taxon>
        <taxon>Fabales</taxon>
        <taxon>Fabaceae</taxon>
        <taxon>Papilionoideae</taxon>
        <taxon>50 kb inversion clade</taxon>
        <taxon>NPAAA clade</taxon>
        <taxon>Hologalegina</taxon>
        <taxon>IRL clade</taxon>
        <taxon>Trifolieae</taxon>
        <taxon>Medicago</taxon>
    </lineage>
</organism>
<dbReference type="GO" id="GO:0061630">
    <property type="term" value="F:ubiquitin protein ligase activity"/>
    <property type="evidence" value="ECO:0007669"/>
    <property type="project" value="UniProtKB-UniRule"/>
</dbReference>
<keyword evidence="1" id="KW-0833">Ubl conjugation pathway</keyword>
<dbReference type="STRING" id="3880.G7ZWS8"/>
<dbReference type="GO" id="GO:0016567">
    <property type="term" value="P:protein ubiquitination"/>
    <property type="evidence" value="ECO:0007669"/>
    <property type="project" value="UniProtKB-UniRule"/>
</dbReference>
<reference evidence="2 4" key="1">
    <citation type="journal article" date="2011" name="Nature">
        <title>The Medicago genome provides insight into the evolution of rhizobial symbioses.</title>
        <authorList>
            <person name="Young N.D."/>
            <person name="Debelle F."/>
            <person name="Oldroyd G.E."/>
            <person name="Geurts R."/>
            <person name="Cannon S.B."/>
            <person name="Udvardi M.K."/>
            <person name="Benedito V.A."/>
            <person name="Mayer K.F."/>
            <person name="Gouzy J."/>
            <person name="Schoof H."/>
            <person name="Van de Peer Y."/>
            <person name="Proost S."/>
            <person name="Cook D.R."/>
            <person name="Meyers B.C."/>
            <person name="Spannagl M."/>
            <person name="Cheung F."/>
            <person name="De Mita S."/>
            <person name="Krishnakumar V."/>
            <person name="Gundlach H."/>
            <person name="Zhou S."/>
            <person name="Mudge J."/>
            <person name="Bharti A.K."/>
            <person name="Murray J.D."/>
            <person name="Naoumkina M.A."/>
            <person name="Rosen B."/>
            <person name="Silverstein K.A."/>
            <person name="Tang H."/>
            <person name="Rombauts S."/>
            <person name="Zhao P.X."/>
            <person name="Zhou P."/>
            <person name="Barbe V."/>
            <person name="Bardou P."/>
            <person name="Bechner M."/>
            <person name="Bellec A."/>
            <person name="Berger A."/>
            <person name="Berges H."/>
            <person name="Bidwell S."/>
            <person name="Bisseling T."/>
            <person name="Choisne N."/>
            <person name="Couloux A."/>
            <person name="Denny R."/>
            <person name="Deshpande S."/>
            <person name="Dai X."/>
            <person name="Doyle J.J."/>
            <person name="Dudez A.M."/>
            <person name="Farmer A.D."/>
            <person name="Fouteau S."/>
            <person name="Franken C."/>
            <person name="Gibelin C."/>
            <person name="Gish J."/>
            <person name="Goldstein S."/>
            <person name="Gonzalez A.J."/>
            <person name="Green P.J."/>
            <person name="Hallab A."/>
            <person name="Hartog M."/>
            <person name="Hua A."/>
            <person name="Humphray S.J."/>
            <person name="Jeong D.H."/>
            <person name="Jing Y."/>
            <person name="Jocker A."/>
            <person name="Kenton S.M."/>
            <person name="Kim D.J."/>
            <person name="Klee K."/>
            <person name="Lai H."/>
            <person name="Lang C."/>
            <person name="Lin S."/>
            <person name="Macmil S.L."/>
            <person name="Magdelenat G."/>
            <person name="Matthews L."/>
            <person name="McCorrison J."/>
            <person name="Monaghan E.L."/>
            <person name="Mun J.H."/>
            <person name="Najar F.Z."/>
            <person name="Nicholson C."/>
            <person name="Noirot C."/>
            <person name="O'Bleness M."/>
            <person name="Paule C.R."/>
            <person name="Poulain J."/>
            <person name="Prion F."/>
            <person name="Qin B."/>
            <person name="Qu C."/>
            <person name="Retzel E.F."/>
            <person name="Riddle C."/>
            <person name="Sallet E."/>
            <person name="Samain S."/>
            <person name="Samson N."/>
            <person name="Sanders I."/>
            <person name="Saurat O."/>
            <person name="Scarpelli C."/>
            <person name="Schiex T."/>
            <person name="Segurens B."/>
            <person name="Severin A.J."/>
            <person name="Sherrier D.J."/>
            <person name="Shi R."/>
            <person name="Sims S."/>
            <person name="Singer S.R."/>
            <person name="Sinharoy S."/>
            <person name="Sterck L."/>
            <person name="Viollet A."/>
            <person name="Wang B.B."/>
            <person name="Wang K."/>
            <person name="Wang M."/>
            <person name="Wang X."/>
            <person name="Warfsmann J."/>
            <person name="Weissenbach J."/>
            <person name="White D.D."/>
            <person name="White J.D."/>
            <person name="Wiley G.B."/>
            <person name="Wincker P."/>
            <person name="Xing Y."/>
            <person name="Yang L."/>
            <person name="Yao Z."/>
            <person name="Ying F."/>
            <person name="Zhai J."/>
            <person name="Zhou L."/>
            <person name="Zuber A."/>
            <person name="Denarie J."/>
            <person name="Dixon R.A."/>
            <person name="May G.D."/>
            <person name="Schwartz D.C."/>
            <person name="Rogers J."/>
            <person name="Quetier F."/>
            <person name="Town C.D."/>
            <person name="Roe B.A."/>
        </authorList>
    </citation>
    <scope>NUCLEOTIDE SEQUENCE [LARGE SCALE GENOMIC DNA]</scope>
    <source>
        <strain evidence="2">A17</strain>
        <strain evidence="3 4">cv. Jemalong A17</strain>
    </source>
</reference>
<protein>
    <recommendedName>
        <fullName evidence="1">U-box domain-containing protein</fullName>
        <ecNumber evidence="1">2.3.2.27</ecNumber>
    </recommendedName>
    <alternativeName>
        <fullName evidence="1">RING-type E3 ubiquitin transferase PUB</fullName>
    </alternativeName>
</protein>
<evidence type="ECO:0000256" key="1">
    <source>
        <dbReference type="RuleBase" id="RU369093"/>
    </source>
</evidence>
<reference evidence="3" key="3">
    <citation type="submission" date="2015-04" db="UniProtKB">
        <authorList>
            <consortium name="EnsemblPlants"/>
        </authorList>
    </citation>
    <scope>IDENTIFICATION</scope>
    <source>
        <strain evidence="3">cv. Jemalong A17</strain>
    </source>
</reference>
<sequence length="88" mass="10110">MEAGGTTELIEIKLEKSEKNVRELLFNLLAHWRSCADRREQFFRHAAGIAMISKRILRVSAATDDLAIHVISLRSRNRARKRKNLLAP</sequence>
<dbReference type="PaxDb" id="3880-AES69976"/>
<evidence type="ECO:0000313" key="2">
    <source>
        <dbReference type="EMBL" id="KEH40893.1"/>
    </source>
</evidence>
<accession>G7ZWS8</accession>
<dbReference type="HOGENOM" id="CLU_2472407_0_0_1"/>
<evidence type="ECO:0000313" key="4">
    <source>
        <dbReference type="Proteomes" id="UP000002051"/>
    </source>
</evidence>
<dbReference type="AlphaFoldDB" id="G7ZWS8"/>
<dbReference type="EMBL" id="CM001217">
    <property type="protein sequence ID" value="KEH40893.1"/>
    <property type="molecule type" value="Genomic_DNA"/>
</dbReference>
<dbReference type="PANTHER" id="PTHR22849">
    <property type="entry name" value="WDSAM1 PROTEIN"/>
    <property type="match status" value="1"/>
</dbReference>
<name>G7ZWS8_MEDTR</name>
<proteinExistence type="predicted"/>
<dbReference type="PANTHER" id="PTHR22849:SF128">
    <property type="entry name" value="U-BOX DOMAIN-CONTAINING PROTEIN"/>
    <property type="match status" value="1"/>
</dbReference>
<comment type="pathway">
    <text evidence="1">Protein modification; protein ubiquitination.</text>
</comment>
<comment type="catalytic activity">
    <reaction evidence="1">
        <text>S-ubiquitinyl-[E2 ubiquitin-conjugating enzyme]-L-cysteine + [acceptor protein]-L-lysine = [E2 ubiquitin-conjugating enzyme]-L-cysteine + N(6)-ubiquitinyl-[acceptor protein]-L-lysine.</text>
        <dbReference type="EC" id="2.3.2.27"/>
    </reaction>
</comment>
<reference evidence="2 4" key="2">
    <citation type="journal article" date="2014" name="BMC Genomics">
        <title>An improved genome release (version Mt4.0) for the model legume Medicago truncatula.</title>
        <authorList>
            <person name="Tang H."/>
            <person name="Krishnakumar V."/>
            <person name="Bidwell S."/>
            <person name="Rosen B."/>
            <person name="Chan A."/>
            <person name="Zhou S."/>
            <person name="Gentzbittel L."/>
            <person name="Childs K.L."/>
            <person name="Yandell M."/>
            <person name="Gundlach H."/>
            <person name="Mayer K.F."/>
            <person name="Schwartz D.C."/>
            <person name="Town C.D."/>
        </authorList>
    </citation>
    <scope>GENOME REANNOTATION</scope>
    <source>
        <strain evidence="2">A17</strain>
        <strain evidence="3 4">cv. Jemalong A17</strain>
    </source>
</reference>
<evidence type="ECO:0000313" key="3">
    <source>
        <dbReference type="EnsemblPlants" id="KEH40893"/>
    </source>
</evidence>
<dbReference type="Proteomes" id="UP000002051">
    <property type="component" value="Unassembled WGS sequence"/>
</dbReference>
<dbReference type="EnsemblPlants" id="KEH40893">
    <property type="protein sequence ID" value="KEH40893"/>
    <property type="gene ID" value="MTR_1g037070"/>
</dbReference>